<keyword evidence="10" id="KW-0496">Mitochondrion</keyword>
<keyword evidence="14" id="KW-1185">Reference proteome</keyword>
<dbReference type="OrthoDB" id="268414at2759"/>
<proteinExistence type="inferred from homology"/>
<evidence type="ECO:0000313" key="14">
    <source>
        <dbReference type="Proteomes" id="UP000696485"/>
    </source>
</evidence>
<comment type="subcellular location">
    <subcellularLocation>
        <location evidence="3">Mitochondrion inner membrane</location>
        <topology evidence="3">Peripheral membrane protein</topology>
    </subcellularLocation>
    <subcellularLocation>
        <location evidence="2">Mitochondrion intermembrane space</location>
    </subcellularLocation>
</comment>
<name>A0A9P5SR75_9FUNG</name>
<dbReference type="AlphaFoldDB" id="A0A9P5SR75"/>
<comment type="similarity">
    <text evidence="4">Belongs to the complex I NDUFB7 subunit family.</text>
</comment>
<sequence length="74" mass="8883">MTATHKEMADARLPLGYRDFCADLLIPLNKCRSETYYLPFKCQDLRHDYEKCQYDDYIRRMKAAEEKKREAADE</sequence>
<keyword evidence="12" id="KW-1015">Disulfide bond</keyword>
<organism evidence="13 14">
    <name type="scientific">Podila minutissima</name>
    <dbReference type="NCBI Taxonomy" id="64525"/>
    <lineage>
        <taxon>Eukaryota</taxon>
        <taxon>Fungi</taxon>
        <taxon>Fungi incertae sedis</taxon>
        <taxon>Mucoromycota</taxon>
        <taxon>Mortierellomycotina</taxon>
        <taxon>Mortierellomycetes</taxon>
        <taxon>Mortierellales</taxon>
        <taxon>Mortierellaceae</taxon>
        <taxon>Podila</taxon>
    </lineage>
</organism>
<dbReference type="Pfam" id="PF05676">
    <property type="entry name" value="NDUF_B7"/>
    <property type="match status" value="1"/>
</dbReference>
<dbReference type="GO" id="GO:0005758">
    <property type="term" value="C:mitochondrial intermembrane space"/>
    <property type="evidence" value="ECO:0007669"/>
    <property type="project" value="UniProtKB-SubCell"/>
</dbReference>
<evidence type="ECO:0000256" key="7">
    <source>
        <dbReference type="ARBA" id="ARBA00022660"/>
    </source>
</evidence>
<evidence type="ECO:0000313" key="13">
    <source>
        <dbReference type="EMBL" id="KAF9335991.1"/>
    </source>
</evidence>
<evidence type="ECO:0000256" key="6">
    <source>
        <dbReference type="ARBA" id="ARBA00022448"/>
    </source>
</evidence>
<evidence type="ECO:0000256" key="3">
    <source>
        <dbReference type="ARBA" id="ARBA00004637"/>
    </source>
</evidence>
<evidence type="ECO:0000256" key="8">
    <source>
        <dbReference type="ARBA" id="ARBA00022792"/>
    </source>
</evidence>
<gene>
    <name evidence="13" type="ORF">BG006_010046</name>
</gene>
<protein>
    <recommendedName>
        <fullName evidence="5">NADH dehydrogenase [ubiquinone] 1 beta subcomplex subunit 7</fullName>
    </recommendedName>
</protein>
<dbReference type="Proteomes" id="UP000696485">
    <property type="component" value="Unassembled WGS sequence"/>
</dbReference>
<keyword evidence="11" id="KW-0472">Membrane</keyword>
<comment type="caution">
    <text evidence="13">The sequence shown here is derived from an EMBL/GenBank/DDBJ whole genome shotgun (WGS) entry which is preliminary data.</text>
</comment>
<evidence type="ECO:0000256" key="1">
    <source>
        <dbReference type="ARBA" id="ARBA00003195"/>
    </source>
</evidence>
<evidence type="ECO:0000256" key="9">
    <source>
        <dbReference type="ARBA" id="ARBA00022982"/>
    </source>
</evidence>
<reference evidence="13" key="1">
    <citation type="journal article" date="2020" name="Fungal Divers.">
        <title>Resolving the Mortierellaceae phylogeny through synthesis of multi-gene phylogenetics and phylogenomics.</title>
        <authorList>
            <person name="Vandepol N."/>
            <person name="Liber J."/>
            <person name="Desiro A."/>
            <person name="Na H."/>
            <person name="Kennedy M."/>
            <person name="Barry K."/>
            <person name="Grigoriev I.V."/>
            <person name="Miller A.N."/>
            <person name="O'Donnell K."/>
            <person name="Stajich J.E."/>
            <person name="Bonito G."/>
        </authorList>
    </citation>
    <scope>NUCLEOTIDE SEQUENCE</scope>
    <source>
        <strain evidence="13">NVP1</strain>
    </source>
</reference>
<dbReference type="PANTHER" id="PTHR20900:SF0">
    <property type="entry name" value="NADH DEHYDROGENASE [UBIQUINONE] 1 BETA SUBCOMPLEX SUBUNIT 7"/>
    <property type="match status" value="1"/>
</dbReference>
<keyword evidence="6" id="KW-0813">Transport</keyword>
<evidence type="ECO:0000256" key="2">
    <source>
        <dbReference type="ARBA" id="ARBA00004569"/>
    </source>
</evidence>
<comment type="function">
    <text evidence="1">Accessory subunit of the mitochondrial membrane respiratory chain NADH dehydrogenase (Complex I), that is believed not to be involved in catalysis. Complex I functions in the transfer of electrons from NADH to the respiratory chain. The immediate electron acceptor for the enzyme is believed to be ubiquinone.</text>
</comment>
<keyword evidence="9" id="KW-0249">Electron transport</keyword>
<dbReference type="EMBL" id="JAAAUY010000077">
    <property type="protein sequence ID" value="KAF9335991.1"/>
    <property type="molecule type" value="Genomic_DNA"/>
</dbReference>
<dbReference type="InterPro" id="IPR008698">
    <property type="entry name" value="NDUB7"/>
</dbReference>
<evidence type="ECO:0000256" key="11">
    <source>
        <dbReference type="ARBA" id="ARBA00023136"/>
    </source>
</evidence>
<evidence type="ECO:0000256" key="10">
    <source>
        <dbReference type="ARBA" id="ARBA00023128"/>
    </source>
</evidence>
<evidence type="ECO:0000256" key="4">
    <source>
        <dbReference type="ARBA" id="ARBA00008006"/>
    </source>
</evidence>
<dbReference type="PANTHER" id="PTHR20900">
    <property type="entry name" value="NADH:UBIQUINONE OXIDOREDUCTASE B18-LIKE SUBUNIT"/>
    <property type="match status" value="1"/>
</dbReference>
<keyword evidence="7" id="KW-0679">Respiratory chain</keyword>
<dbReference type="PROSITE" id="PS51808">
    <property type="entry name" value="CHCH"/>
    <property type="match status" value="1"/>
</dbReference>
<evidence type="ECO:0000256" key="12">
    <source>
        <dbReference type="ARBA" id="ARBA00023157"/>
    </source>
</evidence>
<accession>A0A9P5SR75</accession>
<dbReference type="GO" id="GO:0005743">
    <property type="term" value="C:mitochondrial inner membrane"/>
    <property type="evidence" value="ECO:0007669"/>
    <property type="project" value="UniProtKB-SubCell"/>
</dbReference>
<evidence type="ECO:0000256" key="5">
    <source>
        <dbReference type="ARBA" id="ARBA00018677"/>
    </source>
</evidence>
<keyword evidence="8" id="KW-0999">Mitochondrion inner membrane</keyword>